<dbReference type="EMBL" id="ML977504">
    <property type="protein sequence ID" value="KAF2130267.1"/>
    <property type="molecule type" value="Genomic_DNA"/>
</dbReference>
<keyword evidence="1" id="KW-0175">Coiled coil</keyword>
<evidence type="ECO:0000313" key="3">
    <source>
        <dbReference type="EMBL" id="KAF2130267.1"/>
    </source>
</evidence>
<evidence type="ECO:0000313" key="4">
    <source>
        <dbReference type="Proteomes" id="UP000799771"/>
    </source>
</evidence>
<evidence type="ECO:0008006" key="5">
    <source>
        <dbReference type="Google" id="ProtNLM"/>
    </source>
</evidence>
<keyword evidence="4" id="KW-1185">Reference proteome</keyword>
<feature type="region of interest" description="Disordered" evidence="2">
    <location>
        <begin position="88"/>
        <end position="110"/>
    </location>
</feature>
<feature type="region of interest" description="Disordered" evidence="2">
    <location>
        <begin position="249"/>
        <end position="329"/>
    </location>
</feature>
<gene>
    <name evidence="3" type="ORF">P153DRAFT_375058</name>
</gene>
<name>A0A6A6AHA0_9PLEO</name>
<feature type="region of interest" description="Disordered" evidence="2">
    <location>
        <begin position="1"/>
        <end position="74"/>
    </location>
</feature>
<feature type="compositionally biased region" description="Polar residues" evidence="2">
    <location>
        <begin position="276"/>
        <end position="308"/>
    </location>
</feature>
<feature type="compositionally biased region" description="Low complexity" evidence="2">
    <location>
        <begin position="424"/>
        <end position="436"/>
    </location>
</feature>
<dbReference type="GeneID" id="54409989"/>
<feature type="compositionally biased region" description="Basic and acidic residues" evidence="2">
    <location>
        <begin position="402"/>
        <end position="417"/>
    </location>
</feature>
<feature type="compositionally biased region" description="Basic and acidic residues" evidence="2">
    <location>
        <begin position="309"/>
        <end position="329"/>
    </location>
</feature>
<evidence type="ECO:0000256" key="1">
    <source>
        <dbReference type="SAM" id="Coils"/>
    </source>
</evidence>
<feature type="compositionally biased region" description="Basic residues" evidence="2">
    <location>
        <begin position="598"/>
        <end position="618"/>
    </location>
</feature>
<feature type="region of interest" description="Disordered" evidence="2">
    <location>
        <begin position="369"/>
        <end position="519"/>
    </location>
</feature>
<feature type="region of interest" description="Disordered" evidence="2">
    <location>
        <begin position="596"/>
        <end position="618"/>
    </location>
</feature>
<dbReference type="Proteomes" id="UP000799771">
    <property type="component" value="Unassembled WGS sequence"/>
</dbReference>
<dbReference type="AlphaFoldDB" id="A0A6A6AHA0"/>
<proteinExistence type="predicted"/>
<evidence type="ECO:0000256" key="2">
    <source>
        <dbReference type="SAM" id="MobiDB-lite"/>
    </source>
</evidence>
<feature type="compositionally biased region" description="Polar residues" evidence="2">
    <location>
        <begin position="25"/>
        <end position="36"/>
    </location>
</feature>
<protein>
    <recommendedName>
        <fullName evidence="5">Centrosomin N-terminal motif 1 domain-containing protein</fullName>
    </recommendedName>
</protein>
<dbReference type="OrthoDB" id="10251744at2759"/>
<reference evidence="3" key="1">
    <citation type="journal article" date="2020" name="Stud. Mycol.">
        <title>101 Dothideomycetes genomes: a test case for predicting lifestyles and emergence of pathogens.</title>
        <authorList>
            <person name="Haridas S."/>
            <person name="Albert R."/>
            <person name="Binder M."/>
            <person name="Bloem J."/>
            <person name="Labutti K."/>
            <person name="Salamov A."/>
            <person name="Andreopoulos B."/>
            <person name="Baker S."/>
            <person name="Barry K."/>
            <person name="Bills G."/>
            <person name="Bluhm B."/>
            <person name="Cannon C."/>
            <person name="Castanera R."/>
            <person name="Culley D."/>
            <person name="Daum C."/>
            <person name="Ezra D."/>
            <person name="Gonzalez J."/>
            <person name="Henrissat B."/>
            <person name="Kuo A."/>
            <person name="Liang C."/>
            <person name="Lipzen A."/>
            <person name="Lutzoni F."/>
            <person name="Magnuson J."/>
            <person name="Mondo S."/>
            <person name="Nolan M."/>
            <person name="Ohm R."/>
            <person name="Pangilinan J."/>
            <person name="Park H.-J."/>
            <person name="Ramirez L."/>
            <person name="Alfaro M."/>
            <person name="Sun H."/>
            <person name="Tritt A."/>
            <person name="Yoshinaga Y."/>
            <person name="Zwiers L.-H."/>
            <person name="Turgeon B."/>
            <person name="Goodwin S."/>
            <person name="Spatafora J."/>
            <person name="Crous P."/>
            <person name="Grigoriev I."/>
        </authorList>
    </citation>
    <scope>NUCLEOTIDE SEQUENCE</scope>
    <source>
        <strain evidence="3">CBS 119687</strain>
    </source>
</reference>
<sequence>MSASESSFDSSHRPYTPDARKPVNSRKSVINPQSQYLRDALDARRAHKAPIPSPIDVRAPALTTSNPARTETPKLSPDMFMEYALSEEQTAPVSPVRRRQLSDAPLPRGKTNRELTDEIQRLKDSLMTTNMRVELLRKDNSKLQHEVTQAKEELEPLEHKNNKLMDKNEDLEAQMDDMEKEMLRLQGELNEQRESNKELIAINEECSAHWENQEAAVKEAAEIITKLQEDKLALKNELLDLKGRVTALETGSSPYGHVDGTARCPSRIKSIDDSRPSTSNFGDSDYYSQADSPPRPGNQSIHSLTTSERSVRFHELSKRNRRSTQDLQKRMSAVRVLELEESPIPDMPQIPSSFQQDAQDGESFIRSSKAHHLMRPPRSLLDAPPPSPPLRPATVAPMPRAPRHEELRGLYHPDRTGGSRIVNTSRPSSSHGSTTSAPKAGSRHGSIVEASPIAPPRLSSHRAQTSIPGEKISLRHAQQPSRRQSEHDVYPLGHAQTESLSSEWAPMAPPRSTSNIPGRLTAEADPQAWLKDIDRLTRTQRQEQAQSSTQAAPPRIKFDEESITSVKKSKTVPSTPLAEGREFLFHAKEDELSFMSRMKSKIGSSKRARSRSRERVRK</sequence>
<organism evidence="3 4">
    <name type="scientific">Dothidotthia symphoricarpi CBS 119687</name>
    <dbReference type="NCBI Taxonomy" id="1392245"/>
    <lineage>
        <taxon>Eukaryota</taxon>
        <taxon>Fungi</taxon>
        <taxon>Dikarya</taxon>
        <taxon>Ascomycota</taxon>
        <taxon>Pezizomycotina</taxon>
        <taxon>Dothideomycetes</taxon>
        <taxon>Pleosporomycetidae</taxon>
        <taxon>Pleosporales</taxon>
        <taxon>Dothidotthiaceae</taxon>
        <taxon>Dothidotthia</taxon>
    </lineage>
</organism>
<accession>A0A6A6AHA0</accession>
<feature type="coiled-coil region" evidence="1">
    <location>
        <begin position="112"/>
        <end position="244"/>
    </location>
</feature>
<dbReference type="RefSeq" id="XP_033524654.1">
    <property type="nucleotide sequence ID" value="XM_033669557.1"/>
</dbReference>